<keyword evidence="5" id="KW-1185">Reference proteome</keyword>
<keyword evidence="2" id="KW-1133">Transmembrane helix</keyword>
<feature type="compositionally biased region" description="Pro residues" evidence="1">
    <location>
        <begin position="391"/>
        <end position="403"/>
    </location>
</feature>
<feature type="transmembrane region" description="Helical" evidence="2">
    <location>
        <begin position="128"/>
        <end position="148"/>
    </location>
</feature>
<feature type="transmembrane region" description="Helical" evidence="2">
    <location>
        <begin position="217"/>
        <end position="237"/>
    </location>
</feature>
<dbReference type="OrthoDB" id="5584709at2759"/>
<feature type="transmembrane region" description="Helical" evidence="2">
    <location>
        <begin position="103"/>
        <end position="122"/>
    </location>
</feature>
<evidence type="ECO:0000256" key="2">
    <source>
        <dbReference type="SAM" id="Phobius"/>
    </source>
</evidence>
<dbReference type="PANTHER" id="PTHR30566:SF25">
    <property type="entry name" value="INNER MEMBRANE PROTEIN"/>
    <property type="match status" value="1"/>
</dbReference>
<dbReference type="AlphaFoldDB" id="A0A4P9Z0L2"/>
<dbReference type="EMBL" id="KZ989757">
    <property type="protein sequence ID" value="RKP25412.1"/>
    <property type="molecule type" value="Genomic_DNA"/>
</dbReference>
<feature type="region of interest" description="Disordered" evidence="1">
    <location>
        <begin position="385"/>
        <end position="445"/>
    </location>
</feature>
<keyword evidence="2" id="KW-0472">Membrane</keyword>
<evidence type="ECO:0000259" key="3">
    <source>
        <dbReference type="Pfam" id="PF00924"/>
    </source>
</evidence>
<gene>
    <name evidence="4" type="ORF">SYNPS1DRAFT_28859</name>
</gene>
<dbReference type="Proteomes" id="UP000278143">
    <property type="component" value="Unassembled WGS sequence"/>
</dbReference>
<organism evidence="4 5">
    <name type="scientific">Syncephalis pseudoplumigaleata</name>
    <dbReference type="NCBI Taxonomy" id="1712513"/>
    <lineage>
        <taxon>Eukaryota</taxon>
        <taxon>Fungi</taxon>
        <taxon>Fungi incertae sedis</taxon>
        <taxon>Zoopagomycota</taxon>
        <taxon>Zoopagomycotina</taxon>
        <taxon>Zoopagomycetes</taxon>
        <taxon>Zoopagales</taxon>
        <taxon>Piptocephalidaceae</taxon>
        <taxon>Syncephalis</taxon>
    </lineage>
</organism>
<protein>
    <recommendedName>
        <fullName evidence="3">Mechanosensitive ion channel MscS domain-containing protein</fullName>
    </recommendedName>
</protein>
<dbReference type="Pfam" id="PF00924">
    <property type="entry name" value="MS_channel_2nd"/>
    <property type="match status" value="1"/>
</dbReference>
<name>A0A4P9Z0L2_9FUNG</name>
<evidence type="ECO:0000313" key="5">
    <source>
        <dbReference type="Proteomes" id="UP000278143"/>
    </source>
</evidence>
<evidence type="ECO:0000313" key="4">
    <source>
        <dbReference type="EMBL" id="RKP25412.1"/>
    </source>
</evidence>
<accession>A0A4P9Z0L2</accession>
<dbReference type="SUPFAM" id="SSF50182">
    <property type="entry name" value="Sm-like ribonucleoproteins"/>
    <property type="match status" value="1"/>
</dbReference>
<dbReference type="GO" id="GO:0055085">
    <property type="term" value="P:transmembrane transport"/>
    <property type="evidence" value="ECO:0007669"/>
    <property type="project" value="InterPro"/>
</dbReference>
<feature type="domain" description="Mechanosensitive ion channel MscS" evidence="3">
    <location>
        <begin position="238"/>
        <end position="294"/>
    </location>
</feature>
<reference evidence="5" key="1">
    <citation type="journal article" date="2018" name="Nat. Microbiol.">
        <title>Leveraging single-cell genomics to expand the fungal tree of life.</title>
        <authorList>
            <person name="Ahrendt S.R."/>
            <person name="Quandt C.A."/>
            <person name="Ciobanu D."/>
            <person name="Clum A."/>
            <person name="Salamov A."/>
            <person name="Andreopoulos B."/>
            <person name="Cheng J.F."/>
            <person name="Woyke T."/>
            <person name="Pelin A."/>
            <person name="Henrissat B."/>
            <person name="Reynolds N.K."/>
            <person name="Benny G.L."/>
            <person name="Smith M.E."/>
            <person name="James T.Y."/>
            <person name="Grigoriev I.V."/>
        </authorList>
    </citation>
    <scope>NUCLEOTIDE SEQUENCE [LARGE SCALE GENOMIC DNA]</scope>
    <source>
        <strain evidence="5">Benny S71-1</strain>
    </source>
</reference>
<keyword evidence="2" id="KW-0812">Transmembrane</keyword>
<feature type="transmembrane region" description="Helical" evidence="2">
    <location>
        <begin position="192"/>
        <end position="211"/>
    </location>
</feature>
<dbReference type="Gene3D" id="1.10.287.1260">
    <property type="match status" value="1"/>
</dbReference>
<dbReference type="PANTHER" id="PTHR30566">
    <property type="entry name" value="YNAI-RELATED MECHANOSENSITIVE ION CHANNEL"/>
    <property type="match status" value="1"/>
</dbReference>
<proteinExistence type="predicted"/>
<feature type="transmembrane region" description="Helical" evidence="2">
    <location>
        <begin position="57"/>
        <end position="82"/>
    </location>
</feature>
<dbReference type="InterPro" id="IPR006685">
    <property type="entry name" value="MscS_channel_2nd"/>
</dbReference>
<dbReference type="GO" id="GO:0016020">
    <property type="term" value="C:membrane"/>
    <property type="evidence" value="ECO:0007669"/>
    <property type="project" value="InterPro"/>
</dbReference>
<dbReference type="InterPro" id="IPR010920">
    <property type="entry name" value="LSM_dom_sf"/>
</dbReference>
<sequence length="445" mass="48466">MTSTTMLAIVGQDLAGKVHHAAGGRGETERHPGRMANACTISAYAYDDSAFSSNMQWYLALTILCAIIIGALIAHLTLYLLLSFIAEQTITLWDDVVVAYSKWPLLPLLPLTALYTAVPLVFPGIDRQLLVVLHRIIGVFLIISAYWLMSNLSKGIVHEYLRGLQRVSNGPPPPAKDLTRVKTTLMLLKRSWEVVCGVFCAIGVVMVLPGADQIGAWLYASVSLVGAFVGVAVRPFMRSLLNAVQLSVTQPFSLGDDLTVDGFRGVVEEIAWDYVVLAQDDDCRRIIPIERLLSIPYETRARSPNGVCGHVQLWVDFKSDVQQWRMQLVDLCGKKGRPDWDGRVAKVAVTDCTPAAKELTFTVSARDWPSLERLNKQVIEALCLSMSGHSNPPPPPPTQPPSPAVAGSTEATVDGCMKQAAAAHSSSLPRHRTVAVRCRGPLPPG</sequence>
<evidence type="ECO:0000256" key="1">
    <source>
        <dbReference type="SAM" id="MobiDB-lite"/>
    </source>
</evidence>